<reference evidence="2" key="1">
    <citation type="submission" date="2022-11" db="UniProtKB">
        <authorList>
            <consortium name="WormBaseParasite"/>
        </authorList>
    </citation>
    <scope>IDENTIFICATION</scope>
</reference>
<proteinExistence type="predicted"/>
<dbReference type="Proteomes" id="UP000887565">
    <property type="component" value="Unplaced"/>
</dbReference>
<dbReference type="AlphaFoldDB" id="A0A915J5T0"/>
<protein>
    <submittedName>
        <fullName evidence="2">Uncharacterized protein</fullName>
    </submittedName>
</protein>
<sequence>MNKDNEEPRIYNIIGESRRLKKRDINVVGQSATVEKTKQSEKSYKMTILFLAFRIMSNNRKSRRIDPQSIFQTEGFQEKSDSITVQRVLLRYDFQRFRPMALTIKYRLISRVKPHDISKFTIMLELYYVRPAQSAT</sequence>
<keyword evidence="1" id="KW-1185">Reference proteome</keyword>
<dbReference type="WBParaSite" id="nRc.2.0.1.t21490-RA">
    <property type="protein sequence ID" value="nRc.2.0.1.t21490-RA"/>
    <property type="gene ID" value="nRc.2.0.1.g21490"/>
</dbReference>
<evidence type="ECO:0000313" key="1">
    <source>
        <dbReference type="Proteomes" id="UP000887565"/>
    </source>
</evidence>
<name>A0A915J5T0_ROMCU</name>
<accession>A0A915J5T0</accession>
<organism evidence="1 2">
    <name type="scientific">Romanomermis culicivorax</name>
    <name type="common">Nematode worm</name>
    <dbReference type="NCBI Taxonomy" id="13658"/>
    <lineage>
        <taxon>Eukaryota</taxon>
        <taxon>Metazoa</taxon>
        <taxon>Ecdysozoa</taxon>
        <taxon>Nematoda</taxon>
        <taxon>Enoplea</taxon>
        <taxon>Dorylaimia</taxon>
        <taxon>Mermithida</taxon>
        <taxon>Mermithoidea</taxon>
        <taxon>Mermithidae</taxon>
        <taxon>Romanomermis</taxon>
    </lineage>
</organism>
<evidence type="ECO:0000313" key="2">
    <source>
        <dbReference type="WBParaSite" id="nRc.2.0.1.t21490-RA"/>
    </source>
</evidence>